<dbReference type="Proteomes" id="UP000014115">
    <property type="component" value="Unassembled WGS sequence"/>
</dbReference>
<evidence type="ECO:0008006" key="3">
    <source>
        <dbReference type="Google" id="ProtNLM"/>
    </source>
</evidence>
<feature type="non-terminal residue" evidence="1">
    <location>
        <position position="1"/>
    </location>
</feature>
<name>K2JQP7_9GAMM</name>
<accession>K2JQP7</accession>
<sequence length="144" mass="15229">LDGGINTYGYALANPVGIIDPTGEGPIAGAICGVAGFGAGAISYGLDWFSVASTSHSALNNELLTEVNYIEESILDLENEIKNCRDTKKKFDLLRKQLKLHNEALKIRQEIAKIETQKSFSGYMAHAALGAVVFGAACGSVPSP</sequence>
<dbReference type="STRING" id="740709.A10D4_13451"/>
<dbReference type="EMBL" id="AMRG01000049">
    <property type="protein sequence ID" value="EKE77608.1"/>
    <property type="molecule type" value="Genomic_DNA"/>
</dbReference>
<protein>
    <recommendedName>
        <fullName evidence="3">Rhs family protein</fullName>
    </recommendedName>
</protein>
<evidence type="ECO:0000313" key="2">
    <source>
        <dbReference type="Proteomes" id="UP000014115"/>
    </source>
</evidence>
<organism evidence="1 2">
    <name type="scientific">Idiomarina xiamenensis 10-D-4</name>
    <dbReference type="NCBI Taxonomy" id="740709"/>
    <lineage>
        <taxon>Bacteria</taxon>
        <taxon>Pseudomonadati</taxon>
        <taxon>Pseudomonadota</taxon>
        <taxon>Gammaproteobacteria</taxon>
        <taxon>Alteromonadales</taxon>
        <taxon>Idiomarinaceae</taxon>
        <taxon>Idiomarina</taxon>
    </lineage>
</organism>
<gene>
    <name evidence="1" type="ORF">A10D4_13451</name>
</gene>
<reference evidence="1 2" key="1">
    <citation type="journal article" date="2012" name="J. Bacteriol.">
        <title>Genome Sequence of Idiomarina xiamenensis Type Strain 10-D-4.</title>
        <authorList>
            <person name="Lai Q."/>
            <person name="Wang L."/>
            <person name="Wang W."/>
            <person name="Shao Z."/>
        </authorList>
    </citation>
    <scope>NUCLEOTIDE SEQUENCE [LARGE SCALE GENOMIC DNA]</scope>
    <source>
        <strain evidence="1 2">10-D-4</strain>
    </source>
</reference>
<comment type="caution">
    <text evidence="1">The sequence shown here is derived from an EMBL/GenBank/DDBJ whole genome shotgun (WGS) entry which is preliminary data.</text>
</comment>
<keyword evidence="2" id="KW-1185">Reference proteome</keyword>
<dbReference type="AlphaFoldDB" id="K2JQP7"/>
<proteinExistence type="predicted"/>
<dbReference type="RefSeq" id="WP_008490154.1">
    <property type="nucleotide sequence ID" value="NZ_AMRG01000049.1"/>
</dbReference>
<evidence type="ECO:0000313" key="1">
    <source>
        <dbReference type="EMBL" id="EKE77608.1"/>
    </source>
</evidence>